<evidence type="ECO:0008006" key="3">
    <source>
        <dbReference type="Google" id="ProtNLM"/>
    </source>
</evidence>
<dbReference type="InterPro" id="IPR002800">
    <property type="entry name" value="Rv2949c-like"/>
</dbReference>
<dbReference type="SUPFAM" id="SSF64288">
    <property type="entry name" value="Chorismate lyase-like"/>
    <property type="match status" value="1"/>
</dbReference>
<dbReference type="AlphaFoldDB" id="A0A1E7ZC28"/>
<dbReference type="Pfam" id="PF01947">
    <property type="entry name" value="Rv2949c-like"/>
    <property type="match status" value="1"/>
</dbReference>
<dbReference type="EMBL" id="MDHN01000020">
    <property type="protein sequence ID" value="OFC71050.1"/>
    <property type="molecule type" value="Genomic_DNA"/>
</dbReference>
<keyword evidence="2" id="KW-1185">Reference proteome</keyword>
<sequence length="195" mass="22435">MLKEHFRSRGFIEGGIVHNINDDAMDMEALPPFLRTLLVTDGTVTKSLEAFFWEKIRVEKQWQEPVWLTQALPLINANVGDHALKRDVILKGETTSDIYAFATSYLRMDLLDDDVRKQMLDGKIGIGELLREIGLETYREIVDFGREVFLANEHTSGAPEYVEAIYRTYIINISGKPAMQITERFPIRLFQKKAK</sequence>
<dbReference type="InterPro" id="IPR028978">
    <property type="entry name" value="Chorismate_lyase_/UTRA_dom_sf"/>
</dbReference>
<dbReference type="RefSeq" id="WP_070125188.1">
    <property type="nucleotide sequence ID" value="NZ_MDHN01000020.1"/>
</dbReference>
<comment type="caution">
    <text evidence="1">The sequence shown here is derived from an EMBL/GenBank/DDBJ whole genome shotgun (WGS) entry which is preliminary data.</text>
</comment>
<gene>
    <name evidence="1" type="ORF">BFC18_10065</name>
</gene>
<dbReference type="Proteomes" id="UP000175691">
    <property type="component" value="Unassembled WGS sequence"/>
</dbReference>
<evidence type="ECO:0000313" key="2">
    <source>
        <dbReference type="Proteomes" id="UP000175691"/>
    </source>
</evidence>
<protein>
    <recommendedName>
        <fullName evidence="3">4-hydroxybenzoate synthetase</fullName>
    </recommendedName>
</protein>
<accession>A0A1E7ZC28</accession>
<evidence type="ECO:0000313" key="1">
    <source>
        <dbReference type="EMBL" id="OFC71050.1"/>
    </source>
</evidence>
<dbReference type="STRING" id="1656094.BFC18_10065"/>
<dbReference type="Gene3D" id="3.40.1410.10">
    <property type="entry name" value="Chorismate lyase-like"/>
    <property type="match status" value="1"/>
</dbReference>
<organism evidence="1 2">
    <name type="scientific">Alteromonas confluentis</name>
    <dbReference type="NCBI Taxonomy" id="1656094"/>
    <lineage>
        <taxon>Bacteria</taxon>
        <taxon>Pseudomonadati</taxon>
        <taxon>Pseudomonadota</taxon>
        <taxon>Gammaproteobacteria</taxon>
        <taxon>Alteromonadales</taxon>
        <taxon>Alteromonadaceae</taxon>
        <taxon>Alteromonas/Salinimonas group</taxon>
        <taxon>Alteromonas</taxon>
    </lineage>
</organism>
<proteinExistence type="predicted"/>
<reference evidence="1 2" key="1">
    <citation type="submission" date="2016-08" db="EMBL/GenBank/DDBJ databases">
        <authorList>
            <person name="Seilhamer J.J."/>
        </authorList>
    </citation>
    <scope>NUCLEOTIDE SEQUENCE [LARGE SCALE GENOMIC DNA]</scope>
    <source>
        <strain evidence="1 2">KCTC 42603</strain>
    </source>
</reference>
<name>A0A1E7ZC28_9ALTE</name>